<dbReference type="Proteomes" id="UP000005546">
    <property type="component" value="Unassembled WGS sequence"/>
</dbReference>
<dbReference type="HOGENOM" id="CLU_3082886_0_0_10"/>
<reference evidence="1 2" key="1">
    <citation type="submission" date="2011-02" db="EMBL/GenBank/DDBJ databases">
        <authorList>
            <person name="Weinstock G."/>
            <person name="Sodergren E."/>
            <person name="Clifton S."/>
            <person name="Fulton L."/>
            <person name="Fulton B."/>
            <person name="Courtney L."/>
            <person name="Fronick C."/>
            <person name="Harrison M."/>
            <person name="Strong C."/>
            <person name="Farmer C."/>
            <person name="Delahaunty K."/>
            <person name="Markovic C."/>
            <person name="Hall O."/>
            <person name="Minx P."/>
            <person name="Tomlinson C."/>
            <person name="Mitreva M."/>
            <person name="Hou S."/>
            <person name="Chen J."/>
            <person name="Wollam A."/>
            <person name="Pepin K.H."/>
            <person name="Johnson M."/>
            <person name="Bhonagiri V."/>
            <person name="Zhang X."/>
            <person name="Suruliraj S."/>
            <person name="Warren W."/>
            <person name="Chinwalla A."/>
            <person name="Mardis E.R."/>
            <person name="Wilson R.K."/>
        </authorList>
    </citation>
    <scope>NUCLEOTIDE SEQUENCE [LARGE SCALE GENOMIC DNA]</scope>
    <source>
        <strain evidence="1 2">YIT 11841</strain>
    </source>
</reference>
<evidence type="ECO:0000313" key="2">
    <source>
        <dbReference type="Proteomes" id="UP000005546"/>
    </source>
</evidence>
<sequence>MKTTWNVAGTWSVSFGENPWDLRFVGKKGVCPFICLLGKFPVLLIPLVGRTF</sequence>
<evidence type="ECO:0000313" key="1">
    <source>
        <dbReference type="EMBL" id="EGG57858.1"/>
    </source>
</evidence>
<gene>
    <name evidence="1" type="ORF">HMPREF9442_00170</name>
</gene>
<organism evidence="1 2">
    <name type="scientific">Paraprevotella xylaniphila YIT 11841</name>
    <dbReference type="NCBI Taxonomy" id="762982"/>
    <lineage>
        <taxon>Bacteria</taxon>
        <taxon>Pseudomonadati</taxon>
        <taxon>Bacteroidota</taxon>
        <taxon>Bacteroidia</taxon>
        <taxon>Bacteroidales</taxon>
        <taxon>Prevotellaceae</taxon>
        <taxon>Paraprevotella</taxon>
    </lineage>
</organism>
<proteinExistence type="predicted"/>
<name>F3QPT3_9BACT</name>
<protein>
    <submittedName>
        <fullName evidence="1">Conserved domain protein</fullName>
    </submittedName>
</protein>
<accession>F3QPT3</accession>
<keyword evidence="2" id="KW-1185">Reference proteome</keyword>
<comment type="caution">
    <text evidence="1">The sequence shown here is derived from an EMBL/GenBank/DDBJ whole genome shotgun (WGS) entry which is preliminary data.</text>
</comment>
<dbReference type="EMBL" id="AFBR01000005">
    <property type="protein sequence ID" value="EGG57858.1"/>
    <property type="molecule type" value="Genomic_DNA"/>
</dbReference>
<dbReference type="STRING" id="762982.HMPREF9442_00170"/>
<dbReference type="AlphaFoldDB" id="F3QPT3"/>